<protein>
    <recommendedName>
        <fullName evidence="3">F-box domain-containing protein</fullName>
    </recommendedName>
</protein>
<dbReference type="InterPro" id="IPR032675">
    <property type="entry name" value="LRR_dom_sf"/>
</dbReference>
<dbReference type="OrthoDB" id="3646757at2759"/>
<sequence>MVKNITIGEWDIDMLRTLDKWWQPTIAKVGLSTHLIEAIHSKAEAGFEDAQVALLLLLCTEVQAIDICVPLMFKRSSIVSLLLTEVAQERPNTLFRGAEEDFPTQMPTSLPLRKLKTLSTRNANPALSVCISAFEKLMALKTIKRLTLFRTLFESEILPCLPGLQEVCLWRCRIGSQLGAALAGCGNLRSLKVIWPGSSMDYMQNVYPLDTVIDYKQIGNFITKHLKKLETLILDPREAYLFGKSCKQLHNECPHWEMKAPLPRLKEILPRSLTKLAIFVDRRSDHMWAMRDKEYRITRNAKLMLYECARYLIDAPTCFKSLHLDVPYMEIEPGFRELAALFKDLGRSADEVIGDPAAQRASPVVGATTPKEQRVKLRGIFGLWLPESGRWPTVVIEKDGEMSQDADWEEWRKVLDQKIEVSRGWFRWER</sequence>
<dbReference type="Proteomes" id="UP000230605">
    <property type="component" value="Chromosome 4"/>
</dbReference>
<accession>A0A2G5HN33</accession>
<proteinExistence type="predicted"/>
<dbReference type="EMBL" id="LKMD01000105">
    <property type="protein sequence ID" value="PIA93908.1"/>
    <property type="molecule type" value="Genomic_DNA"/>
</dbReference>
<evidence type="ECO:0008006" key="3">
    <source>
        <dbReference type="Google" id="ProtNLM"/>
    </source>
</evidence>
<dbReference type="AlphaFoldDB" id="A0A2G5HN33"/>
<evidence type="ECO:0000313" key="2">
    <source>
        <dbReference type="Proteomes" id="UP000230605"/>
    </source>
</evidence>
<dbReference type="SUPFAM" id="SSF52047">
    <property type="entry name" value="RNI-like"/>
    <property type="match status" value="1"/>
</dbReference>
<gene>
    <name evidence="1" type="ORF">CB0940_05153</name>
</gene>
<evidence type="ECO:0000313" key="1">
    <source>
        <dbReference type="EMBL" id="PIA93908.1"/>
    </source>
</evidence>
<reference evidence="1 2" key="1">
    <citation type="submission" date="2015-10" db="EMBL/GenBank/DDBJ databases">
        <title>The cercosporin biosynthetic gene cluster was horizontally transferred to several fungal lineages and shown to be expanded in Cercospora beticola based on microsynteny with recipient genomes.</title>
        <authorList>
            <person name="De Jonge R."/>
            <person name="Ebert M.K."/>
            <person name="Suttle J.C."/>
            <person name="Jurick Ii W.M."/>
            <person name="Secor G.A."/>
            <person name="Thomma B.P."/>
            <person name="Van De Peer Y."/>
            <person name="Bolton M.D."/>
        </authorList>
    </citation>
    <scope>NUCLEOTIDE SEQUENCE [LARGE SCALE GENOMIC DNA]</scope>
    <source>
        <strain evidence="1 2">09-40</strain>
    </source>
</reference>
<comment type="caution">
    <text evidence="1">The sequence shown here is derived from an EMBL/GenBank/DDBJ whole genome shotgun (WGS) entry which is preliminary data.</text>
</comment>
<dbReference type="Gene3D" id="3.80.10.10">
    <property type="entry name" value="Ribonuclease Inhibitor"/>
    <property type="match status" value="1"/>
</dbReference>
<organism evidence="1 2">
    <name type="scientific">Cercospora beticola</name>
    <name type="common">Sugarbeet leaf spot fungus</name>
    <dbReference type="NCBI Taxonomy" id="122368"/>
    <lineage>
        <taxon>Eukaryota</taxon>
        <taxon>Fungi</taxon>
        <taxon>Dikarya</taxon>
        <taxon>Ascomycota</taxon>
        <taxon>Pezizomycotina</taxon>
        <taxon>Dothideomycetes</taxon>
        <taxon>Dothideomycetidae</taxon>
        <taxon>Mycosphaerellales</taxon>
        <taxon>Mycosphaerellaceae</taxon>
        <taxon>Cercospora</taxon>
    </lineage>
</organism>
<name>A0A2G5HN33_CERBT</name>